<dbReference type="Pfam" id="PF00582">
    <property type="entry name" value="Usp"/>
    <property type="match status" value="1"/>
</dbReference>
<comment type="caution">
    <text evidence="3">The sequence shown here is derived from an EMBL/GenBank/DDBJ whole genome shotgun (WGS) entry which is preliminary data.</text>
</comment>
<dbReference type="PANTHER" id="PTHR46268:SF6">
    <property type="entry name" value="UNIVERSAL STRESS PROTEIN UP12"/>
    <property type="match status" value="1"/>
</dbReference>
<dbReference type="InterPro" id="IPR006015">
    <property type="entry name" value="Universal_stress_UspA"/>
</dbReference>
<dbReference type="SUPFAM" id="SSF52402">
    <property type="entry name" value="Adenine nucleotide alpha hydrolases-like"/>
    <property type="match status" value="1"/>
</dbReference>
<evidence type="ECO:0000256" key="1">
    <source>
        <dbReference type="ARBA" id="ARBA00008791"/>
    </source>
</evidence>
<comment type="similarity">
    <text evidence="1">Belongs to the universal stress protein A family.</text>
</comment>
<dbReference type="Proteomes" id="UP001596142">
    <property type="component" value="Unassembled WGS sequence"/>
</dbReference>
<accession>A0ABW0YNT8</accession>
<protein>
    <submittedName>
        <fullName evidence="3">Universal stress protein</fullName>
    </submittedName>
</protein>
<organism evidence="3 4">
    <name type="scientific">Thalassorhabdus alkalitolerans</name>
    <dbReference type="NCBI Taxonomy" id="2282697"/>
    <lineage>
        <taxon>Bacteria</taxon>
        <taxon>Bacillati</taxon>
        <taxon>Bacillota</taxon>
        <taxon>Bacilli</taxon>
        <taxon>Bacillales</taxon>
        <taxon>Bacillaceae</taxon>
        <taxon>Thalassorhabdus</taxon>
    </lineage>
</organism>
<dbReference type="EMBL" id="JBHSOZ010000004">
    <property type="protein sequence ID" value="MFC5713075.1"/>
    <property type="molecule type" value="Genomic_DNA"/>
</dbReference>
<dbReference type="RefSeq" id="WP_385940571.1">
    <property type="nucleotide sequence ID" value="NZ_JBHSOZ010000004.1"/>
</dbReference>
<evidence type="ECO:0000313" key="4">
    <source>
        <dbReference type="Proteomes" id="UP001596142"/>
    </source>
</evidence>
<evidence type="ECO:0000259" key="2">
    <source>
        <dbReference type="Pfam" id="PF00582"/>
    </source>
</evidence>
<dbReference type="CDD" id="cd00293">
    <property type="entry name" value="USP-like"/>
    <property type="match status" value="1"/>
</dbReference>
<gene>
    <name evidence="3" type="ORF">ACFPU1_09790</name>
</gene>
<name>A0ABW0YNT8_9BACI</name>
<keyword evidence="4" id="KW-1185">Reference proteome</keyword>
<proteinExistence type="inferred from homology"/>
<dbReference type="PRINTS" id="PR01438">
    <property type="entry name" value="UNVRSLSTRESS"/>
</dbReference>
<reference evidence="4" key="1">
    <citation type="journal article" date="2019" name="Int. J. Syst. Evol. Microbiol.">
        <title>The Global Catalogue of Microorganisms (GCM) 10K type strain sequencing project: providing services to taxonomists for standard genome sequencing and annotation.</title>
        <authorList>
            <consortium name="The Broad Institute Genomics Platform"/>
            <consortium name="The Broad Institute Genome Sequencing Center for Infectious Disease"/>
            <person name="Wu L."/>
            <person name="Ma J."/>
        </authorList>
    </citation>
    <scope>NUCLEOTIDE SEQUENCE [LARGE SCALE GENOMIC DNA]</scope>
    <source>
        <strain evidence="4">CECT 7184</strain>
    </source>
</reference>
<dbReference type="InterPro" id="IPR014729">
    <property type="entry name" value="Rossmann-like_a/b/a_fold"/>
</dbReference>
<dbReference type="InterPro" id="IPR006016">
    <property type="entry name" value="UspA"/>
</dbReference>
<feature type="domain" description="UspA" evidence="2">
    <location>
        <begin position="5"/>
        <end position="138"/>
    </location>
</feature>
<sequence length="141" mass="15647">MNSIYSSILVAVDGTKEAMLALQRAIEMAKENDSKLIISHVIDYSAFPEKQQEDPAFMKLSERHGNVLLGICEREARSAGLKDVETTLNFGSPVVKISKERSLEFGSDLVIVGKESNEKYVRVSESIARHCSCDVLIVQED</sequence>
<dbReference type="Gene3D" id="3.40.50.620">
    <property type="entry name" value="HUPs"/>
    <property type="match status" value="1"/>
</dbReference>
<dbReference type="PANTHER" id="PTHR46268">
    <property type="entry name" value="STRESS RESPONSE PROTEIN NHAX"/>
    <property type="match status" value="1"/>
</dbReference>
<evidence type="ECO:0000313" key="3">
    <source>
        <dbReference type="EMBL" id="MFC5713075.1"/>
    </source>
</evidence>